<dbReference type="SUPFAM" id="SSF56672">
    <property type="entry name" value="DNA/RNA polymerases"/>
    <property type="match status" value="1"/>
</dbReference>
<name>A0A914PX54_9BILA</name>
<keyword evidence="1" id="KW-1185">Reference proteome</keyword>
<protein>
    <submittedName>
        <fullName evidence="2">Uncharacterized protein</fullName>
    </submittedName>
</protein>
<dbReference type="InterPro" id="IPR043502">
    <property type="entry name" value="DNA/RNA_pol_sf"/>
</dbReference>
<accession>A0A914PX54</accession>
<dbReference type="InterPro" id="IPR008042">
    <property type="entry name" value="Retrotrans_Pao"/>
</dbReference>
<dbReference type="Pfam" id="PF05380">
    <property type="entry name" value="Peptidase_A17"/>
    <property type="match status" value="1"/>
</dbReference>
<proteinExistence type="predicted"/>
<evidence type="ECO:0000313" key="1">
    <source>
        <dbReference type="Proteomes" id="UP000887578"/>
    </source>
</evidence>
<dbReference type="Proteomes" id="UP000887578">
    <property type="component" value="Unplaced"/>
</dbReference>
<reference evidence="2" key="1">
    <citation type="submission" date="2022-11" db="UniProtKB">
        <authorList>
            <consortium name="WormBaseParasite"/>
        </authorList>
    </citation>
    <scope>IDENTIFICATION</scope>
</reference>
<organism evidence="1 2">
    <name type="scientific">Panagrolaimus davidi</name>
    <dbReference type="NCBI Taxonomy" id="227884"/>
    <lineage>
        <taxon>Eukaryota</taxon>
        <taxon>Metazoa</taxon>
        <taxon>Ecdysozoa</taxon>
        <taxon>Nematoda</taxon>
        <taxon>Chromadorea</taxon>
        <taxon>Rhabditida</taxon>
        <taxon>Tylenchina</taxon>
        <taxon>Panagrolaimomorpha</taxon>
        <taxon>Panagrolaimoidea</taxon>
        <taxon>Panagrolaimidae</taxon>
        <taxon>Panagrolaimus</taxon>
    </lineage>
</organism>
<dbReference type="AlphaFoldDB" id="A0A914PX54"/>
<dbReference type="WBParaSite" id="PDA_v2.g20981.t1">
    <property type="protein sequence ID" value="PDA_v2.g20981.t1"/>
    <property type="gene ID" value="PDA_v2.g20981"/>
</dbReference>
<evidence type="ECO:0000313" key="2">
    <source>
        <dbReference type="WBParaSite" id="PDA_v2.g20981.t1"/>
    </source>
</evidence>
<dbReference type="PANTHER" id="PTHR47331">
    <property type="entry name" value="PHD-TYPE DOMAIN-CONTAINING PROTEIN"/>
    <property type="match status" value="1"/>
</dbReference>
<sequence length="402" mass="47043">MPCLVTTHLKKKKLEELRNSIFVDNIFLLNNQPEELIRLFNIIRNHFLDASMNIREWMSNDPMVLNAIPENVRQSSMESKMLGLQWDAEKDTLSIEFKNEKPKSKWTKRNVLKFIASTFDPLGFLLPVTIKARIFMQQLFKENLEWDDPLSDKLVEEWKEIIKEWNGSIVFPRQLFPTIFPDSEKIEILGFADASPHAYCAALYLRIPNGDEYCTRLLMVKIRLKPIEKNKKKLTIPKMEVMGIWLAAKLIIYVVKELKLDRSSKTILTDSLISYYWFQKWPKEVFVANRLKEVLEAGAECLFVPGKLNPADLGTRGISLEELRNSDCWWNGPEFLKKSREHWPKISETSVDRTVPKPILGDDFTQTIMALVRTRNIHKVDGYYTTETCKRCRWYLSHSLPI</sequence>